<dbReference type="RefSeq" id="WP_057638439.1">
    <property type="nucleotide sequence ID" value="NZ_LDJM01000029.1"/>
</dbReference>
<dbReference type="Gene3D" id="3.10.129.10">
    <property type="entry name" value="Hotdog Thioesterase"/>
    <property type="match status" value="1"/>
</dbReference>
<dbReference type="PATRIC" id="fig|336566.3.peg.1708"/>
<dbReference type="STRING" id="336566.ABB30_11425"/>
<keyword evidence="3" id="KW-1185">Reference proteome</keyword>
<proteinExistence type="predicted"/>
<evidence type="ECO:0000313" key="2">
    <source>
        <dbReference type="EMBL" id="KRG75586.1"/>
    </source>
</evidence>
<dbReference type="Proteomes" id="UP000050956">
    <property type="component" value="Unassembled WGS sequence"/>
</dbReference>
<sequence length="97" mass="10462">MHFSIPADHPCLPGHFPGHPLVPGVVVLEQVIAAVARQHGLPAGRLRLPQVKFLAPLYPQQRAEVVLQGQAPRWKFQVLGPAGTLVRGELVIDAADV</sequence>
<reference evidence="2 3" key="1">
    <citation type="submission" date="2015-05" db="EMBL/GenBank/DDBJ databases">
        <title>Genome sequencing and analysis of members of genus Stenotrophomonas.</title>
        <authorList>
            <person name="Patil P.P."/>
            <person name="Midha S."/>
            <person name="Patil P.B."/>
        </authorList>
    </citation>
    <scope>NUCLEOTIDE SEQUENCE [LARGE SCALE GENOMIC DNA]</scope>
    <source>
        <strain evidence="2 3">DSM 24757</strain>
    </source>
</reference>
<accession>A0A0R0DAI6</accession>
<dbReference type="OrthoDB" id="9812842at2"/>
<dbReference type="InterPro" id="IPR029069">
    <property type="entry name" value="HotDog_dom_sf"/>
</dbReference>
<dbReference type="SUPFAM" id="SSF54637">
    <property type="entry name" value="Thioesterase/thiol ester dehydrase-isomerase"/>
    <property type="match status" value="1"/>
</dbReference>
<dbReference type="GO" id="GO:0016829">
    <property type="term" value="F:lyase activity"/>
    <property type="evidence" value="ECO:0007669"/>
    <property type="project" value="UniProtKB-KW"/>
</dbReference>
<evidence type="ECO:0000259" key="1">
    <source>
        <dbReference type="Pfam" id="PF22818"/>
    </source>
</evidence>
<dbReference type="Pfam" id="PF22818">
    <property type="entry name" value="ApeI-like"/>
    <property type="match status" value="1"/>
</dbReference>
<dbReference type="InterPro" id="IPR054545">
    <property type="entry name" value="ApeI-like"/>
</dbReference>
<protein>
    <submittedName>
        <fullName evidence="2">Dehydratase</fullName>
    </submittedName>
</protein>
<comment type="caution">
    <text evidence="2">The sequence shown here is derived from an EMBL/GenBank/DDBJ whole genome shotgun (WGS) entry which is preliminary data.</text>
</comment>
<name>A0A0R0DAI6_9GAMM</name>
<dbReference type="AlphaFoldDB" id="A0A0R0DAI6"/>
<evidence type="ECO:0000313" key="3">
    <source>
        <dbReference type="Proteomes" id="UP000050956"/>
    </source>
</evidence>
<feature type="domain" description="ApeI dehydratase-like" evidence="1">
    <location>
        <begin position="2"/>
        <end position="78"/>
    </location>
</feature>
<dbReference type="EMBL" id="LDJM01000029">
    <property type="protein sequence ID" value="KRG75586.1"/>
    <property type="molecule type" value="Genomic_DNA"/>
</dbReference>
<organism evidence="2 3">
    <name type="scientific">Stenotrophomonas ginsengisoli</name>
    <dbReference type="NCBI Taxonomy" id="336566"/>
    <lineage>
        <taxon>Bacteria</taxon>
        <taxon>Pseudomonadati</taxon>
        <taxon>Pseudomonadota</taxon>
        <taxon>Gammaproteobacteria</taxon>
        <taxon>Lysobacterales</taxon>
        <taxon>Lysobacteraceae</taxon>
        <taxon>Stenotrophomonas</taxon>
    </lineage>
</organism>
<gene>
    <name evidence="2" type="ORF">ABB30_11425</name>
</gene>